<evidence type="ECO:0000256" key="1">
    <source>
        <dbReference type="ARBA" id="ARBA00044755"/>
    </source>
</evidence>
<dbReference type="Proteomes" id="UP000240506">
    <property type="component" value="Unassembled WGS sequence"/>
</dbReference>
<accession>A0A379ZIL9</accession>
<gene>
    <name evidence="2" type="ORF">C9I43_03930</name>
    <name evidence="3" type="ORF">NCTC10736_00507</name>
</gene>
<dbReference type="AlphaFoldDB" id="A0A1N6TKS2"/>
<sequence length="149" mass="16123">MMTFIKKLFSPTQKSTSLSFISRGTKLTGNIELTGDVLIGGDIQGQLLSQANVSIEQGGTIHGEVKCQECIVDGYFKGRLICERLVIQRNGVVDGEVASTSMQILEGGQFIGMRIKEDAPTIYSHAIGHTPAIDSRNLPLAQSDVIESR</sequence>
<name>A0A1N6TKS2_9GAMM</name>
<keyword evidence="4" id="KW-1185">Reference proteome</keyword>
<dbReference type="STRING" id="365591.SAMN05421840_10241"/>
<comment type="similarity">
    <text evidence="1">Belongs to the bactofilin family.</text>
</comment>
<dbReference type="OrthoDB" id="7352220at2"/>
<dbReference type="RefSeq" id="WP_076496765.1">
    <property type="nucleotide sequence ID" value="NZ_FTNN01000002.1"/>
</dbReference>
<evidence type="ECO:0000313" key="2">
    <source>
        <dbReference type="EMBL" id="PTA49739.1"/>
    </source>
</evidence>
<dbReference type="PANTHER" id="PTHR35024">
    <property type="entry name" value="HYPOTHETICAL CYTOSOLIC PROTEIN"/>
    <property type="match status" value="1"/>
</dbReference>
<dbReference type="EMBL" id="UGYV01000001">
    <property type="protein sequence ID" value="SUI62700.1"/>
    <property type="molecule type" value="Genomic_DNA"/>
</dbReference>
<reference evidence="2 4" key="2">
    <citation type="submission" date="2018-04" db="EMBL/GenBank/DDBJ databases">
        <title>Genomic sequence of a freshwater isolate of Shewanella morhuae.</title>
        <authorList>
            <person name="Castillo D.E."/>
            <person name="Gram L."/>
        </authorList>
    </citation>
    <scope>NUCLEOTIDE SEQUENCE [LARGE SCALE GENOMIC DNA]</scope>
    <source>
        <strain evidence="2 4">CW7</strain>
    </source>
</reference>
<evidence type="ECO:0000313" key="4">
    <source>
        <dbReference type="Proteomes" id="UP000240506"/>
    </source>
</evidence>
<proteinExistence type="inferred from homology"/>
<dbReference type="Pfam" id="PF04519">
    <property type="entry name" value="Bactofilin"/>
    <property type="match status" value="1"/>
</dbReference>
<reference evidence="2" key="1">
    <citation type="submission" date="2018-03" db="EMBL/GenBank/DDBJ databases">
        <authorList>
            <person name="Dailey F.E."/>
        </authorList>
    </citation>
    <scope>NUCLEOTIDE SEQUENCE</scope>
    <source>
        <strain evidence="2">CW7</strain>
    </source>
</reference>
<dbReference type="PANTHER" id="PTHR35024:SF4">
    <property type="entry name" value="POLYMER-FORMING CYTOSKELETAL PROTEIN"/>
    <property type="match status" value="1"/>
</dbReference>
<reference evidence="3 5" key="3">
    <citation type="submission" date="2018-06" db="EMBL/GenBank/DDBJ databases">
        <authorList>
            <consortium name="Pathogen Informatics"/>
            <person name="Doyle S."/>
        </authorList>
    </citation>
    <scope>NUCLEOTIDE SEQUENCE [LARGE SCALE GENOMIC DNA]</scope>
    <source>
        <strain evidence="3 5">NCTC10736</strain>
    </source>
</reference>
<dbReference type="EMBL" id="PYSG01000002">
    <property type="protein sequence ID" value="PTA49739.1"/>
    <property type="molecule type" value="Genomic_DNA"/>
</dbReference>
<protein>
    <submittedName>
        <fullName evidence="2 3">Polymer-forming cytoskeletal</fullName>
    </submittedName>
</protein>
<accession>A0A1N6TKS2</accession>
<dbReference type="Proteomes" id="UP000255061">
    <property type="component" value="Unassembled WGS sequence"/>
</dbReference>
<dbReference type="InterPro" id="IPR007607">
    <property type="entry name" value="BacA/B"/>
</dbReference>
<organism evidence="3 5">
    <name type="scientific">Shewanella morhuae</name>
    <dbReference type="NCBI Taxonomy" id="365591"/>
    <lineage>
        <taxon>Bacteria</taxon>
        <taxon>Pseudomonadati</taxon>
        <taxon>Pseudomonadota</taxon>
        <taxon>Gammaproteobacteria</taxon>
        <taxon>Alteromonadales</taxon>
        <taxon>Shewanellaceae</taxon>
        <taxon>Shewanella</taxon>
    </lineage>
</organism>
<evidence type="ECO:0000313" key="5">
    <source>
        <dbReference type="Proteomes" id="UP000255061"/>
    </source>
</evidence>
<evidence type="ECO:0000313" key="3">
    <source>
        <dbReference type="EMBL" id="SUI62700.1"/>
    </source>
</evidence>